<evidence type="ECO:0000313" key="3">
    <source>
        <dbReference type="Proteomes" id="UP000241238"/>
    </source>
</evidence>
<name>A0ABM6U4A9_FUSVA</name>
<evidence type="ECO:0008006" key="4">
    <source>
        <dbReference type="Google" id="ProtNLM"/>
    </source>
</evidence>
<gene>
    <name evidence="2" type="ORF">C4N18_07710</name>
</gene>
<keyword evidence="3" id="KW-1185">Reference proteome</keyword>
<keyword evidence="1" id="KW-0732">Signal</keyword>
<organism evidence="2 3">
    <name type="scientific">Fusobacterium varium ATCC 27725</name>
    <dbReference type="NCBI Taxonomy" id="469618"/>
    <lineage>
        <taxon>Bacteria</taxon>
        <taxon>Fusobacteriati</taxon>
        <taxon>Fusobacteriota</taxon>
        <taxon>Fusobacteriia</taxon>
        <taxon>Fusobacteriales</taxon>
        <taxon>Fusobacteriaceae</taxon>
        <taxon>Fusobacterium</taxon>
    </lineage>
</organism>
<evidence type="ECO:0000313" key="2">
    <source>
        <dbReference type="EMBL" id="AVQ31100.1"/>
    </source>
</evidence>
<reference evidence="3" key="1">
    <citation type="journal article" date="2018" name="MSphere">
        <title>Fusobacterium Genomics Using MinION and Illumina Sequencing Enables Genome Completion and Correction.</title>
        <authorList>
            <person name="Todd S.M."/>
            <person name="Settlage R.E."/>
            <person name="Lahmers K.K."/>
            <person name="Slade D.J."/>
        </authorList>
    </citation>
    <scope>NUCLEOTIDE SEQUENCE [LARGE SCALE GENOMIC DNA]</scope>
    <source>
        <strain evidence="3">ATCC 27725</strain>
    </source>
</reference>
<proteinExistence type="predicted"/>
<dbReference type="InterPro" id="IPR013783">
    <property type="entry name" value="Ig-like_fold"/>
</dbReference>
<accession>A0ABM6U4A9</accession>
<dbReference type="Gene3D" id="2.60.40.10">
    <property type="entry name" value="Immunoglobulins"/>
    <property type="match status" value="1"/>
</dbReference>
<evidence type="ECO:0000256" key="1">
    <source>
        <dbReference type="SAM" id="SignalP"/>
    </source>
</evidence>
<feature type="chain" id="PRO_5045710662" description="SD-repeat containing protein B domain-containing protein" evidence="1">
    <location>
        <begin position="24"/>
        <end position="872"/>
    </location>
</feature>
<dbReference type="Proteomes" id="UP000241238">
    <property type="component" value="Chromosome"/>
</dbReference>
<sequence length="872" mass="100430">MIKKRKLLPFLIFSMLISTPLYSIEGYENFEDSYIQISAKKIKDDFFMVKYDYDNEEVYIGMNALFYFMELYGLEVNIGKKSISGKLEGKNLNVSFSDDEAYVLDEELFVNSKALERKMNFSSIKYDFSSLRLTLDPNFILPYEEREKGKVERLRLDSRKEEEKKIDIEVPRKFITPGLLKLDYSQSDIKKPENHLSYEYASQFLYGELYLSGGIRPESELTYGNLTYSDIVGDNDLILGNFSLIAPSFLNIDGNILGVSFNNEETYVTKDGAITVIKGEAFDADIIELYRNGMLLSYISPHTKDFEFRIDDGILSSDYTLKIYYKNGGIEERTVYSLSDSELLKKGRYRFSAQSGKNADNGDPQSIIKTFYGVADNFTIGVSGSNLTSTSGRKYKFLENTFLLSTGFHNFPTLINYKNFYEIEKKENSYNLSVEQKLFTYNLKFTENKYSPYVYEDTNLKKYNSISIGKNFNRNSFEFGLNRYVYYNTNIESKNIYSTWYSSLFNPVSFSLRMEKELTKDNEGISFYPSFAYSGFQSLNMMLDGEISKKRTDDEYKQKYSLRINKRNMELIKDTLFVDFGVEAKYSNETEKFRYGITFTIELDDFIYLEAPTNVVIDENNNRKTTTGLHASKIIDLSNPIRKIKNNVSITGAWIHGKVFLDKNGNGIFDEGDIPIPEAGVMVNNKTFLADEDGNYVAEGVATNEIIDLTINRKTIDPMMKNSKGALKIKTRKSSGLKVDIPIEVVSMVTGNIWNTSEFTERQFIQAVSMTTIVLEKDGQVQYEIDPEFDGMFFFEDIPPGQYKMKFIYLGQENFGFTTPELDVDVTLADTETGEYFEGYDTQLMRKVDEETTQETTTDMNEDEIDNILNNY</sequence>
<feature type="signal peptide" evidence="1">
    <location>
        <begin position="1"/>
        <end position="23"/>
    </location>
</feature>
<protein>
    <recommendedName>
        <fullName evidence="4">SD-repeat containing protein B domain-containing protein</fullName>
    </recommendedName>
</protein>
<dbReference type="EMBL" id="CP028103">
    <property type="protein sequence ID" value="AVQ31100.1"/>
    <property type="molecule type" value="Genomic_DNA"/>
</dbReference>